<proteinExistence type="predicted"/>
<evidence type="ECO:0000256" key="1">
    <source>
        <dbReference type="SAM" id="Coils"/>
    </source>
</evidence>
<keyword evidence="4" id="KW-1185">Reference proteome</keyword>
<name>A0A4Y7SD60_COPMI</name>
<evidence type="ECO:0000313" key="3">
    <source>
        <dbReference type="EMBL" id="TEB19580.1"/>
    </source>
</evidence>
<organism evidence="3 4">
    <name type="scientific">Coprinellus micaceus</name>
    <name type="common">Glistening ink-cap mushroom</name>
    <name type="synonym">Coprinus micaceus</name>
    <dbReference type="NCBI Taxonomy" id="71717"/>
    <lineage>
        <taxon>Eukaryota</taxon>
        <taxon>Fungi</taxon>
        <taxon>Dikarya</taxon>
        <taxon>Basidiomycota</taxon>
        <taxon>Agaricomycotina</taxon>
        <taxon>Agaricomycetes</taxon>
        <taxon>Agaricomycetidae</taxon>
        <taxon>Agaricales</taxon>
        <taxon>Agaricineae</taxon>
        <taxon>Psathyrellaceae</taxon>
        <taxon>Coprinellus</taxon>
    </lineage>
</organism>
<comment type="caution">
    <text evidence="3">The sequence shown here is derived from an EMBL/GenBank/DDBJ whole genome shotgun (WGS) entry which is preliminary data.</text>
</comment>
<accession>A0A4Y7SD60</accession>
<feature type="coiled-coil region" evidence="1">
    <location>
        <begin position="174"/>
        <end position="205"/>
    </location>
</feature>
<reference evidence="3 4" key="1">
    <citation type="journal article" date="2019" name="Nat. Ecol. Evol.">
        <title>Megaphylogeny resolves global patterns of mushroom evolution.</title>
        <authorList>
            <person name="Varga T."/>
            <person name="Krizsan K."/>
            <person name="Foldi C."/>
            <person name="Dima B."/>
            <person name="Sanchez-Garcia M."/>
            <person name="Sanchez-Ramirez S."/>
            <person name="Szollosi G.J."/>
            <person name="Szarkandi J.G."/>
            <person name="Papp V."/>
            <person name="Albert L."/>
            <person name="Andreopoulos W."/>
            <person name="Angelini C."/>
            <person name="Antonin V."/>
            <person name="Barry K.W."/>
            <person name="Bougher N.L."/>
            <person name="Buchanan P."/>
            <person name="Buyck B."/>
            <person name="Bense V."/>
            <person name="Catcheside P."/>
            <person name="Chovatia M."/>
            <person name="Cooper J."/>
            <person name="Damon W."/>
            <person name="Desjardin D."/>
            <person name="Finy P."/>
            <person name="Geml J."/>
            <person name="Haridas S."/>
            <person name="Hughes K."/>
            <person name="Justo A."/>
            <person name="Karasinski D."/>
            <person name="Kautmanova I."/>
            <person name="Kiss B."/>
            <person name="Kocsube S."/>
            <person name="Kotiranta H."/>
            <person name="LaButti K.M."/>
            <person name="Lechner B.E."/>
            <person name="Liimatainen K."/>
            <person name="Lipzen A."/>
            <person name="Lukacs Z."/>
            <person name="Mihaltcheva S."/>
            <person name="Morgado L.N."/>
            <person name="Niskanen T."/>
            <person name="Noordeloos M.E."/>
            <person name="Ohm R.A."/>
            <person name="Ortiz-Santana B."/>
            <person name="Ovrebo C."/>
            <person name="Racz N."/>
            <person name="Riley R."/>
            <person name="Savchenko A."/>
            <person name="Shiryaev A."/>
            <person name="Soop K."/>
            <person name="Spirin V."/>
            <person name="Szebenyi C."/>
            <person name="Tomsovsky M."/>
            <person name="Tulloss R.E."/>
            <person name="Uehling J."/>
            <person name="Grigoriev I.V."/>
            <person name="Vagvolgyi C."/>
            <person name="Papp T."/>
            <person name="Martin F.M."/>
            <person name="Miettinen O."/>
            <person name="Hibbett D.S."/>
            <person name="Nagy L.G."/>
        </authorList>
    </citation>
    <scope>NUCLEOTIDE SEQUENCE [LARGE SCALE GENOMIC DNA]</scope>
    <source>
        <strain evidence="3 4">FP101781</strain>
    </source>
</reference>
<dbReference type="EMBL" id="QPFP01000183">
    <property type="protein sequence ID" value="TEB19580.1"/>
    <property type="molecule type" value="Genomic_DNA"/>
</dbReference>
<dbReference type="Proteomes" id="UP000298030">
    <property type="component" value="Unassembled WGS sequence"/>
</dbReference>
<keyword evidence="1" id="KW-0175">Coiled coil</keyword>
<feature type="compositionally biased region" description="Polar residues" evidence="2">
    <location>
        <begin position="357"/>
        <end position="366"/>
    </location>
</feature>
<protein>
    <submittedName>
        <fullName evidence="3">Uncharacterized protein</fullName>
    </submittedName>
</protein>
<feature type="region of interest" description="Disordered" evidence="2">
    <location>
        <begin position="355"/>
        <end position="411"/>
    </location>
</feature>
<sequence>MPTTWQAIGQLAFLEARVDEFKATQKAKKGMTKIFKRVNLDFHDIWEEQKDKEYEPLKPLLTKKGKLSKRARQPQAKIFATKEDWMKDRERKICLWFYNWTCPRRKNRAHVNFKIGFGNAGKPCVLSEENLYSKKYYASRVKEEVDKELQDFDDGAIRIAITRHVLREKWKPETSETKKEIKDLQKQLVKEKKDEEEEIQRLLGEEQVPDSLDPEELLLMQQVLPEIMTKTLNMIATLTSWLASVILGGPDMHKSNGELTVQTYHVGAGKGDITWKGHVPSIDDEWGKPFCEYLRIVYPECERLRRAVEIDSRHVKNPQSLVEAGWAAGCLNFVDSPNTSEEIAACKQRVAAEKGNEQATTSSGENIETPINGGDNAGVDGGKDHNEGAKHNDHTVEEKDADMNNDSENGNIVAEKPTMAEILYTFENGIAVPLLNDTGDV</sequence>
<dbReference type="STRING" id="71717.A0A4Y7SD60"/>
<dbReference type="OrthoDB" id="2803783at2759"/>
<feature type="compositionally biased region" description="Basic and acidic residues" evidence="2">
    <location>
        <begin position="381"/>
        <end position="402"/>
    </location>
</feature>
<dbReference type="AlphaFoldDB" id="A0A4Y7SD60"/>
<gene>
    <name evidence="3" type="ORF">FA13DRAFT_1802060</name>
</gene>
<evidence type="ECO:0000256" key="2">
    <source>
        <dbReference type="SAM" id="MobiDB-lite"/>
    </source>
</evidence>
<evidence type="ECO:0000313" key="4">
    <source>
        <dbReference type="Proteomes" id="UP000298030"/>
    </source>
</evidence>